<evidence type="ECO:0000256" key="3">
    <source>
        <dbReference type="ARBA" id="ARBA00022568"/>
    </source>
</evidence>
<organism evidence="16 17">
    <name type="scientific">Gonapodya prolifera (strain JEL478)</name>
    <name type="common">Monoblepharis prolifera</name>
    <dbReference type="NCBI Taxonomy" id="1344416"/>
    <lineage>
        <taxon>Eukaryota</taxon>
        <taxon>Fungi</taxon>
        <taxon>Fungi incertae sedis</taxon>
        <taxon>Chytridiomycota</taxon>
        <taxon>Chytridiomycota incertae sedis</taxon>
        <taxon>Monoblepharidomycetes</taxon>
        <taxon>Monoblepharidales</taxon>
        <taxon>Gonapodyaceae</taxon>
        <taxon>Gonapodya</taxon>
    </lineage>
</organism>
<evidence type="ECO:0000256" key="14">
    <source>
        <dbReference type="SAM" id="Phobius"/>
    </source>
</evidence>
<dbReference type="GO" id="GO:0098703">
    <property type="term" value="P:calcium ion import across plasma membrane"/>
    <property type="evidence" value="ECO:0007669"/>
    <property type="project" value="TreeGrafter"/>
</dbReference>
<dbReference type="InterPro" id="IPR050599">
    <property type="entry name" value="VDCC_alpha-1_subunit"/>
</dbReference>
<gene>
    <name evidence="16" type="ORF">M427DRAFT_225771</name>
</gene>
<dbReference type="Gene3D" id="1.10.287.70">
    <property type="match status" value="1"/>
</dbReference>
<dbReference type="SUPFAM" id="SSF81324">
    <property type="entry name" value="Voltage-gated potassium channels"/>
    <property type="match status" value="1"/>
</dbReference>
<evidence type="ECO:0000256" key="4">
    <source>
        <dbReference type="ARBA" id="ARBA00022673"/>
    </source>
</evidence>
<keyword evidence="12" id="KW-0407">Ion channel</keyword>
<keyword evidence="17" id="KW-1185">Reference proteome</keyword>
<evidence type="ECO:0000259" key="15">
    <source>
        <dbReference type="Pfam" id="PF00520"/>
    </source>
</evidence>
<dbReference type="GO" id="GO:0005891">
    <property type="term" value="C:voltage-gated calcium channel complex"/>
    <property type="evidence" value="ECO:0007669"/>
    <property type="project" value="TreeGrafter"/>
</dbReference>
<evidence type="ECO:0000313" key="16">
    <source>
        <dbReference type="EMBL" id="KXS18265.1"/>
    </source>
</evidence>
<evidence type="ECO:0000256" key="1">
    <source>
        <dbReference type="ARBA" id="ARBA00004141"/>
    </source>
</evidence>
<keyword evidence="5 14" id="KW-0812">Transmembrane</keyword>
<evidence type="ECO:0000256" key="13">
    <source>
        <dbReference type="SAM" id="MobiDB-lite"/>
    </source>
</evidence>
<dbReference type="PANTHER" id="PTHR45628">
    <property type="entry name" value="VOLTAGE-DEPENDENT CALCIUM CHANNEL TYPE A SUBUNIT ALPHA-1"/>
    <property type="match status" value="1"/>
</dbReference>
<keyword evidence="8 14" id="KW-1133">Transmembrane helix</keyword>
<dbReference type="AlphaFoldDB" id="A0A139AP46"/>
<proteinExistence type="predicted"/>
<evidence type="ECO:0000256" key="10">
    <source>
        <dbReference type="ARBA" id="ARBA00023136"/>
    </source>
</evidence>
<evidence type="ECO:0000256" key="6">
    <source>
        <dbReference type="ARBA" id="ARBA00022837"/>
    </source>
</evidence>
<dbReference type="Pfam" id="PF00520">
    <property type="entry name" value="Ion_trans"/>
    <property type="match status" value="1"/>
</dbReference>
<evidence type="ECO:0000256" key="11">
    <source>
        <dbReference type="ARBA" id="ARBA00023180"/>
    </source>
</evidence>
<sequence>MIAIRILRVLRSVKIFRYFKAMRSLILAISFNLAQLSNILLLQFIVMFVFAVIGHHAFGTINESATLNMGGHVSFSTFPSSLLLVYILNTGENWPGIMNDCMLAPGDDPQSPLCSYEDGTCGVQWAPVYFLMMQVIVNWVLVNSFVAITMSAFEEFLGSFEEIKDVEQLVDELAKVWSRFDPEGRGAMPFAQIVPFYQQLQIALREVKWMHDTDKPTAQELFRELRVEKNMVKYLPVLSCLVLYWSGHSLPSHNRALRRHLRHLRQITKTSPVDGPDTTTFPIAWSILTAQRHWRGQRERRALIGKTTSTADITDGTQSKASPPATDKMADWVMIAMDKKDTLTPSHT</sequence>
<dbReference type="EMBL" id="KQ965743">
    <property type="protein sequence ID" value="KXS18265.1"/>
    <property type="molecule type" value="Genomic_DNA"/>
</dbReference>
<keyword evidence="7" id="KW-0851">Voltage-gated channel</keyword>
<feature type="domain" description="Ion transport" evidence="15">
    <location>
        <begin position="3"/>
        <end position="155"/>
    </location>
</feature>
<keyword evidence="11" id="KW-0325">Glycoprotein</keyword>
<evidence type="ECO:0000256" key="9">
    <source>
        <dbReference type="ARBA" id="ARBA00023065"/>
    </source>
</evidence>
<name>A0A139AP46_GONPJ</name>
<dbReference type="PANTHER" id="PTHR45628:SF7">
    <property type="entry name" value="VOLTAGE-DEPENDENT CALCIUM CHANNEL TYPE A SUBUNIT ALPHA-1"/>
    <property type="match status" value="1"/>
</dbReference>
<evidence type="ECO:0000256" key="5">
    <source>
        <dbReference type="ARBA" id="ARBA00022692"/>
    </source>
</evidence>
<keyword evidence="10 14" id="KW-0472">Membrane</keyword>
<accession>A0A139AP46</accession>
<keyword evidence="6" id="KW-0106">Calcium</keyword>
<dbReference type="Proteomes" id="UP000070544">
    <property type="component" value="Unassembled WGS sequence"/>
</dbReference>
<dbReference type="OrthoDB" id="2181537at2759"/>
<feature type="transmembrane region" description="Helical" evidence="14">
    <location>
        <begin position="70"/>
        <end position="88"/>
    </location>
</feature>
<evidence type="ECO:0000256" key="8">
    <source>
        <dbReference type="ARBA" id="ARBA00022989"/>
    </source>
</evidence>
<dbReference type="STRING" id="1344416.A0A139AP46"/>
<protein>
    <recommendedName>
        <fullName evidence="15">Ion transport domain-containing protein</fullName>
    </recommendedName>
</protein>
<evidence type="ECO:0000256" key="7">
    <source>
        <dbReference type="ARBA" id="ARBA00022882"/>
    </source>
</evidence>
<feature type="transmembrane region" description="Helical" evidence="14">
    <location>
        <begin position="128"/>
        <end position="153"/>
    </location>
</feature>
<dbReference type="InterPro" id="IPR005821">
    <property type="entry name" value="Ion_trans_dom"/>
</dbReference>
<keyword evidence="2" id="KW-0813">Transport</keyword>
<keyword evidence="9" id="KW-0406">Ion transport</keyword>
<keyword evidence="3" id="KW-0109">Calcium transport</keyword>
<dbReference type="GO" id="GO:0008331">
    <property type="term" value="F:high voltage-gated calcium channel activity"/>
    <property type="evidence" value="ECO:0007669"/>
    <property type="project" value="TreeGrafter"/>
</dbReference>
<feature type="region of interest" description="Disordered" evidence="13">
    <location>
        <begin position="305"/>
        <end position="325"/>
    </location>
</feature>
<evidence type="ECO:0000256" key="12">
    <source>
        <dbReference type="ARBA" id="ARBA00023303"/>
    </source>
</evidence>
<comment type="subcellular location">
    <subcellularLocation>
        <location evidence="1">Membrane</location>
        <topology evidence="1">Multi-pass membrane protein</topology>
    </subcellularLocation>
</comment>
<evidence type="ECO:0000313" key="17">
    <source>
        <dbReference type="Proteomes" id="UP000070544"/>
    </source>
</evidence>
<evidence type="ECO:0000256" key="2">
    <source>
        <dbReference type="ARBA" id="ARBA00022448"/>
    </source>
</evidence>
<feature type="compositionally biased region" description="Polar residues" evidence="13">
    <location>
        <begin position="306"/>
        <end position="321"/>
    </location>
</feature>
<keyword evidence="4" id="KW-0107">Calcium channel</keyword>
<reference evidence="16 17" key="1">
    <citation type="journal article" date="2015" name="Genome Biol. Evol.">
        <title>Phylogenomic analyses indicate that early fungi evolved digesting cell walls of algal ancestors of land plants.</title>
        <authorList>
            <person name="Chang Y."/>
            <person name="Wang S."/>
            <person name="Sekimoto S."/>
            <person name="Aerts A.L."/>
            <person name="Choi C."/>
            <person name="Clum A."/>
            <person name="LaButti K.M."/>
            <person name="Lindquist E.A."/>
            <person name="Yee Ngan C."/>
            <person name="Ohm R.A."/>
            <person name="Salamov A.A."/>
            <person name="Grigoriev I.V."/>
            <person name="Spatafora J.W."/>
            <person name="Berbee M.L."/>
        </authorList>
    </citation>
    <scope>NUCLEOTIDE SEQUENCE [LARGE SCALE GENOMIC DNA]</scope>
    <source>
        <strain evidence="16 17">JEL478</strain>
    </source>
</reference>